<dbReference type="Proteomes" id="UP000722989">
    <property type="component" value="Unassembled WGS sequence"/>
</dbReference>
<dbReference type="SUPFAM" id="SSF53613">
    <property type="entry name" value="Ribokinase-like"/>
    <property type="match status" value="1"/>
</dbReference>
<evidence type="ECO:0000256" key="5">
    <source>
        <dbReference type="ARBA" id="ARBA00022840"/>
    </source>
</evidence>
<keyword evidence="3" id="KW-0547">Nucleotide-binding</keyword>
<keyword evidence="4" id="KW-0418">Kinase</keyword>
<evidence type="ECO:0000256" key="4">
    <source>
        <dbReference type="ARBA" id="ARBA00022777"/>
    </source>
</evidence>
<name>A0ABX0XVJ7_9ACTN</name>
<dbReference type="Pfam" id="PF00294">
    <property type="entry name" value="PfkB"/>
    <property type="match status" value="1"/>
</dbReference>
<evidence type="ECO:0000256" key="1">
    <source>
        <dbReference type="ARBA" id="ARBA00010688"/>
    </source>
</evidence>
<feature type="domain" description="Carbohydrate kinase PfkB" evidence="7">
    <location>
        <begin position="38"/>
        <end position="303"/>
    </location>
</feature>
<dbReference type="InterPro" id="IPR029056">
    <property type="entry name" value="Ribokinase-like"/>
</dbReference>
<organism evidence="8 9">
    <name type="scientific">Planosporangium thailandense</name>
    <dbReference type="NCBI Taxonomy" id="765197"/>
    <lineage>
        <taxon>Bacteria</taxon>
        <taxon>Bacillati</taxon>
        <taxon>Actinomycetota</taxon>
        <taxon>Actinomycetes</taxon>
        <taxon>Micromonosporales</taxon>
        <taxon>Micromonosporaceae</taxon>
        <taxon>Planosporangium</taxon>
    </lineage>
</organism>
<protein>
    <submittedName>
        <fullName evidence="8">1-phosphofructokinase family hexose kinase</fullName>
    </submittedName>
</protein>
<evidence type="ECO:0000256" key="2">
    <source>
        <dbReference type="ARBA" id="ARBA00022679"/>
    </source>
</evidence>
<dbReference type="InterPro" id="IPR011611">
    <property type="entry name" value="PfkB_dom"/>
</dbReference>
<dbReference type="EMBL" id="JAATVY010000003">
    <property type="protein sequence ID" value="NJC69233.1"/>
    <property type="molecule type" value="Genomic_DNA"/>
</dbReference>
<keyword evidence="2 6" id="KW-0808">Transferase</keyword>
<dbReference type="PIRSF" id="PIRSF000535">
    <property type="entry name" value="1PFK/6PFK/LacC"/>
    <property type="match status" value="1"/>
</dbReference>
<dbReference type="PANTHER" id="PTHR46566">
    <property type="entry name" value="1-PHOSPHOFRUCTOKINASE-RELATED"/>
    <property type="match status" value="1"/>
</dbReference>
<comment type="caution">
    <text evidence="8">The sequence shown here is derived from an EMBL/GenBank/DDBJ whole genome shotgun (WGS) entry which is preliminary data.</text>
</comment>
<comment type="similarity">
    <text evidence="1">Belongs to the carbohydrate kinase PfkB family.</text>
</comment>
<dbReference type="CDD" id="cd01164">
    <property type="entry name" value="FruK_PfkB_like"/>
    <property type="match status" value="1"/>
</dbReference>
<sequence>MPESRDPATSAEPALHVVGANPALDRLQVVPTFAPFGVNRARQVISRAGGKSLIVARAIRRLGGAVTLHGFLGGPVAEVIAGECRSEGIRDLHVRVQGETRTTVVIIEEATGLTTVVNEPGPVITSAESQQMEATLFSELRAGDLLVLTGSLPPGIPTDFYARVITRARAAGSVVLVDTSGEPLAQAITAGPDVVKVNAQEFQHLLPAPDSVDGENLLRAMDFIRQQHRIGTVIVTQGSKGCVAMDATHIYDVSAPVVDTVNATGSGDAFFGALALTLARQAARGASSLAEALRIGTGAGAANAVQLSPEVGSLTDVLRYAQDVDVRVTQAGSGAVPTPRAGTQ</sequence>
<accession>A0ABX0XVJ7</accession>
<evidence type="ECO:0000256" key="6">
    <source>
        <dbReference type="PIRNR" id="PIRNR000535"/>
    </source>
</evidence>
<evidence type="ECO:0000313" key="9">
    <source>
        <dbReference type="Proteomes" id="UP000722989"/>
    </source>
</evidence>
<evidence type="ECO:0000256" key="3">
    <source>
        <dbReference type="ARBA" id="ARBA00022741"/>
    </source>
</evidence>
<proteinExistence type="inferred from homology"/>
<keyword evidence="9" id="KW-1185">Reference proteome</keyword>
<dbReference type="InterPro" id="IPR017583">
    <property type="entry name" value="Tagatose/fructose_Pkinase"/>
</dbReference>
<dbReference type="RefSeq" id="WP_167924140.1">
    <property type="nucleotide sequence ID" value="NZ_JAATVY010000003.1"/>
</dbReference>
<gene>
    <name evidence="8" type="ORF">HC031_05800</name>
</gene>
<dbReference type="Gene3D" id="3.40.1190.20">
    <property type="match status" value="1"/>
</dbReference>
<evidence type="ECO:0000313" key="8">
    <source>
        <dbReference type="EMBL" id="NJC69233.1"/>
    </source>
</evidence>
<keyword evidence="5" id="KW-0067">ATP-binding</keyword>
<evidence type="ECO:0000259" key="7">
    <source>
        <dbReference type="Pfam" id="PF00294"/>
    </source>
</evidence>
<dbReference type="NCBIfam" id="TIGR03168">
    <property type="entry name" value="1-PFK"/>
    <property type="match status" value="1"/>
</dbReference>
<dbReference type="PANTHER" id="PTHR46566:SF5">
    <property type="entry name" value="1-PHOSPHOFRUCTOKINASE"/>
    <property type="match status" value="1"/>
</dbReference>
<reference evidence="8 9" key="1">
    <citation type="submission" date="2020-03" db="EMBL/GenBank/DDBJ databases">
        <title>WGS of the type strain of Planosporangium spp.</title>
        <authorList>
            <person name="Thawai C."/>
        </authorList>
    </citation>
    <scope>NUCLEOTIDE SEQUENCE [LARGE SCALE GENOMIC DNA]</scope>
    <source>
        <strain evidence="8 9">TBRC 5610</strain>
    </source>
</reference>